<evidence type="ECO:0000256" key="1">
    <source>
        <dbReference type="SAM" id="MobiDB-lite"/>
    </source>
</evidence>
<proteinExistence type="predicted"/>
<dbReference type="EMBL" id="BOQN01000128">
    <property type="protein sequence ID" value="GIM96753.1"/>
    <property type="molecule type" value="Genomic_DNA"/>
</dbReference>
<evidence type="ECO:0000313" key="3">
    <source>
        <dbReference type="Proteomes" id="UP000677082"/>
    </source>
</evidence>
<reference evidence="2 3" key="1">
    <citation type="submission" date="2021-03" db="EMBL/GenBank/DDBJ databases">
        <title>Whole genome shotgun sequence of Actinoplanes toevensis NBRC 105298.</title>
        <authorList>
            <person name="Komaki H."/>
            <person name="Tamura T."/>
        </authorList>
    </citation>
    <scope>NUCLEOTIDE SEQUENCE [LARGE SCALE GENOMIC DNA]</scope>
    <source>
        <strain evidence="2 3">NBRC 105298</strain>
    </source>
</reference>
<dbReference type="AlphaFoldDB" id="A0A919WAT3"/>
<sequence length="66" mass="6946">MFWSPGGQLPATAASQAHPDDERRSLMTQLDLIGAAAVVAGWNNLLVSAARTGRWIPAVGNSVRST</sequence>
<protein>
    <submittedName>
        <fullName evidence="2">Uncharacterized protein</fullName>
    </submittedName>
</protein>
<dbReference type="Proteomes" id="UP000677082">
    <property type="component" value="Unassembled WGS sequence"/>
</dbReference>
<accession>A0A919WAT3</accession>
<organism evidence="2 3">
    <name type="scientific">Paractinoplanes toevensis</name>
    <dbReference type="NCBI Taxonomy" id="571911"/>
    <lineage>
        <taxon>Bacteria</taxon>
        <taxon>Bacillati</taxon>
        <taxon>Actinomycetota</taxon>
        <taxon>Actinomycetes</taxon>
        <taxon>Micromonosporales</taxon>
        <taxon>Micromonosporaceae</taxon>
        <taxon>Paractinoplanes</taxon>
    </lineage>
</organism>
<evidence type="ECO:0000313" key="2">
    <source>
        <dbReference type="EMBL" id="GIM96753.1"/>
    </source>
</evidence>
<gene>
    <name evidence="2" type="ORF">Ato02nite_085460</name>
</gene>
<keyword evidence="3" id="KW-1185">Reference proteome</keyword>
<name>A0A919WAT3_9ACTN</name>
<feature type="region of interest" description="Disordered" evidence="1">
    <location>
        <begin position="1"/>
        <end position="20"/>
    </location>
</feature>
<comment type="caution">
    <text evidence="2">The sequence shown here is derived from an EMBL/GenBank/DDBJ whole genome shotgun (WGS) entry which is preliminary data.</text>
</comment>